<dbReference type="InterPro" id="IPR036116">
    <property type="entry name" value="FN3_sf"/>
</dbReference>
<evidence type="ECO:0000313" key="3">
    <source>
        <dbReference type="Proteomes" id="UP000057981"/>
    </source>
</evidence>
<dbReference type="SMART" id="SM00060">
    <property type="entry name" value="FN3"/>
    <property type="match status" value="3"/>
</dbReference>
<reference evidence="2 3" key="1">
    <citation type="submission" date="2015-10" db="EMBL/GenBank/DDBJ databases">
        <authorList>
            <person name="Gilbert D.G."/>
        </authorList>
    </citation>
    <scope>NUCLEOTIDE SEQUENCE [LARGE SCALE GENOMIC DNA]</scope>
    <source>
        <strain evidence="3">HZ-22</strain>
    </source>
</reference>
<proteinExistence type="predicted"/>
<dbReference type="InterPro" id="IPR013783">
    <property type="entry name" value="Ig-like_fold"/>
</dbReference>
<organism evidence="2 3">
    <name type="scientific">Pseudalgibacter alginicilyticus</name>
    <dbReference type="NCBI Taxonomy" id="1736674"/>
    <lineage>
        <taxon>Bacteria</taxon>
        <taxon>Pseudomonadati</taxon>
        <taxon>Bacteroidota</taxon>
        <taxon>Flavobacteriia</taxon>
        <taxon>Flavobacteriales</taxon>
        <taxon>Flavobacteriaceae</taxon>
        <taxon>Pseudalgibacter</taxon>
    </lineage>
</organism>
<dbReference type="PROSITE" id="PS50853">
    <property type="entry name" value="FN3"/>
    <property type="match status" value="2"/>
</dbReference>
<evidence type="ECO:0000259" key="1">
    <source>
        <dbReference type="PROSITE" id="PS50853"/>
    </source>
</evidence>
<dbReference type="AlphaFoldDB" id="A0A0P0DBZ8"/>
<dbReference type="EMBL" id="CP012898">
    <property type="protein sequence ID" value="ALJ06458.1"/>
    <property type="molecule type" value="Genomic_DNA"/>
</dbReference>
<dbReference type="OrthoDB" id="926075at2"/>
<dbReference type="KEGG" id="ahz:APS56_15535"/>
<name>A0A0P0DBZ8_9FLAO</name>
<dbReference type="SUPFAM" id="SSF51445">
    <property type="entry name" value="(Trans)glycosidases"/>
    <property type="match status" value="1"/>
</dbReference>
<dbReference type="Gene3D" id="3.20.20.80">
    <property type="entry name" value="Glycosidases"/>
    <property type="match status" value="1"/>
</dbReference>
<feature type="domain" description="Fibronectin type-III" evidence="1">
    <location>
        <begin position="670"/>
        <end position="761"/>
    </location>
</feature>
<dbReference type="InterPro" id="IPR017853">
    <property type="entry name" value="GH"/>
</dbReference>
<dbReference type="PANTHER" id="PTHR47135">
    <property type="entry name" value="FIBRONECTIN TYPE III DOMAIN-CONTAINING PROTEIN 7"/>
    <property type="match status" value="1"/>
</dbReference>
<gene>
    <name evidence="2" type="ORF">APS56_15535</name>
</gene>
<dbReference type="Gene3D" id="2.60.40.10">
    <property type="entry name" value="Immunoglobulins"/>
    <property type="match status" value="3"/>
</dbReference>
<dbReference type="CDD" id="cd00063">
    <property type="entry name" value="FN3"/>
    <property type="match status" value="3"/>
</dbReference>
<dbReference type="RefSeq" id="WP_054730484.1">
    <property type="nucleotide sequence ID" value="NZ_CP012898.1"/>
</dbReference>
<dbReference type="Pfam" id="PF00041">
    <property type="entry name" value="fn3"/>
    <property type="match status" value="2"/>
</dbReference>
<evidence type="ECO:0000313" key="2">
    <source>
        <dbReference type="EMBL" id="ALJ06458.1"/>
    </source>
</evidence>
<protein>
    <recommendedName>
        <fullName evidence="1">Fibronectin type-III domain-containing protein</fullName>
    </recommendedName>
</protein>
<dbReference type="InterPro" id="IPR003961">
    <property type="entry name" value="FN3_dom"/>
</dbReference>
<accession>A0A0P0DBZ8</accession>
<sequence length="864" mass="99108">MVFKNLYFTLTVCLFQVLVVLGQNLKTIEINTNAGHPINRGASGFNVRIADKVWNYTHPDFIEAVKELKPGWLRYFSGTMGDAFSSATGQYDLDYIAMFDHQKPFLKGHRFVEVKGPHRLTDLYHLLGEINGKLIITINAFSESPEMILELARFCKNNNIKVETWQFCNEPYFYVPNRNRYWWNDGYDYATKMQPYAEAIQQIFPDAKLTLNYTWDGVWTFMKEINQFQKEQGAYWNVFSKHSYAPHTGREETLDQAYRRGNTKLIEATSAYAMQQIQDYTWEDIPMVITEFGVWNRPLNGIYSSIYNIEYVMRQLEHTNTEFVGAHEVSNKYVPLNNKNNIIEEAFKLGKKIDTDTILTGIRRDLEGKAYKIFHEATNNSEFLYNTSIINGPQVPGLSNTNVNGMFAQTYKGINGYNYLVVTNRSGETNNFQVKLNGKNLNQEFFTTYISADSLRTWNTDILNTSYKNGSIQIEPYSVSVSKWKTDITKLPQPTIYKANVVKEGVLIKWGTIDAATNYKVHYGTDTTNLKYTQLVENQNSTLITGLKLNESYVFKVEAINNRYTSLKSNSVSVSYQLPDKVKIYKVSRRDDAVTLFWQSVPNTTSYLINYIDENGKAIEIDTKNVFGYRIEGFKDNTEYQFTITAYNGLGKGVPSNIETVLVSSKVPLSPRNVSATKKTLNSIEVKWFAQNQVLPNTCYNVYRGEKLHELTKIATCIQDTIYMDYDVDIDKQYYYTVKAQTEVGESNFHPNIATAFSMENKDKVAIQTIENQKEGYLVKVKLNKMTINSKDTYGVIINNVSYLNVEDVKIAGLPEKKGSTTFNVLIPRSKLKENSNYAIKAFVIKQGRTFESAIVNQQISKKI</sequence>
<feature type="domain" description="Fibronectin type-III" evidence="1">
    <location>
        <begin position="578"/>
        <end position="666"/>
    </location>
</feature>
<dbReference type="PANTHER" id="PTHR47135:SF1">
    <property type="entry name" value="FIBRONECTIN TYPE III DOMAIN-CONTAINING PROTEIN 7"/>
    <property type="match status" value="1"/>
</dbReference>
<dbReference type="STRING" id="1736674.APS56_15535"/>
<dbReference type="Proteomes" id="UP000057981">
    <property type="component" value="Chromosome"/>
</dbReference>
<keyword evidence="3" id="KW-1185">Reference proteome</keyword>
<dbReference type="SUPFAM" id="SSF49265">
    <property type="entry name" value="Fibronectin type III"/>
    <property type="match status" value="2"/>
</dbReference>